<organism evidence="1">
    <name type="scientific">Arundo donax</name>
    <name type="common">Giant reed</name>
    <name type="synonym">Donax arundinaceus</name>
    <dbReference type="NCBI Taxonomy" id="35708"/>
    <lineage>
        <taxon>Eukaryota</taxon>
        <taxon>Viridiplantae</taxon>
        <taxon>Streptophyta</taxon>
        <taxon>Embryophyta</taxon>
        <taxon>Tracheophyta</taxon>
        <taxon>Spermatophyta</taxon>
        <taxon>Magnoliopsida</taxon>
        <taxon>Liliopsida</taxon>
        <taxon>Poales</taxon>
        <taxon>Poaceae</taxon>
        <taxon>PACMAD clade</taxon>
        <taxon>Arundinoideae</taxon>
        <taxon>Arundineae</taxon>
        <taxon>Arundo</taxon>
    </lineage>
</organism>
<proteinExistence type="predicted"/>
<reference evidence="1" key="2">
    <citation type="journal article" date="2015" name="Data Brief">
        <title>Shoot transcriptome of the giant reed, Arundo donax.</title>
        <authorList>
            <person name="Barrero R.A."/>
            <person name="Guerrero F.D."/>
            <person name="Moolhuijzen P."/>
            <person name="Goolsby J.A."/>
            <person name="Tidwell J."/>
            <person name="Bellgard S.E."/>
            <person name="Bellgard M.I."/>
        </authorList>
    </citation>
    <scope>NUCLEOTIDE SEQUENCE</scope>
    <source>
        <tissue evidence="1">Shoot tissue taken approximately 20 cm above the soil surface</tissue>
    </source>
</reference>
<dbReference type="EMBL" id="GBRH01210542">
    <property type="protein sequence ID" value="JAD87353.1"/>
    <property type="molecule type" value="Transcribed_RNA"/>
</dbReference>
<sequence>MPSVLALEQHRAPAANVHLRSVPKLHCSGDGVVELGEGFTAPCHVVAGARVQVPPVFMPTAFTPEVHLRACLVEHDAFPPRRLCGIVERALAPSGVQVRRRRRLAQGAPWTLAVPGPMSHLAASATFVAIGDARTSLYNPQINPNLQIHLEPKNLFYPDLAHLPSYSFFFST</sequence>
<reference evidence="1" key="1">
    <citation type="submission" date="2014-09" db="EMBL/GenBank/DDBJ databases">
        <authorList>
            <person name="Magalhaes I.L.F."/>
            <person name="Oliveira U."/>
            <person name="Santos F.R."/>
            <person name="Vidigal T.H.D.A."/>
            <person name="Brescovit A.D."/>
            <person name="Santos A.J."/>
        </authorList>
    </citation>
    <scope>NUCLEOTIDE SEQUENCE</scope>
    <source>
        <tissue evidence="1">Shoot tissue taken approximately 20 cm above the soil surface</tissue>
    </source>
</reference>
<dbReference type="AlphaFoldDB" id="A0A0A9DL00"/>
<name>A0A0A9DL00_ARUDO</name>
<accession>A0A0A9DL00</accession>
<evidence type="ECO:0000313" key="1">
    <source>
        <dbReference type="EMBL" id="JAD87353.1"/>
    </source>
</evidence>
<protein>
    <submittedName>
        <fullName evidence="1">Uncharacterized protein</fullName>
    </submittedName>
</protein>